<dbReference type="PROSITE" id="PS00216">
    <property type="entry name" value="SUGAR_TRANSPORT_1"/>
    <property type="match status" value="1"/>
</dbReference>
<feature type="transmembrane region" description="Helical" evidence="9">
    <location>
        <begin position="350"/>
        <end position="375"/>
    </location>
</feature>
<feature type="transmembrane region" description="Helical" evidence="9">
    <location>
        <begin position="73"/>
        <end position="94"/>
    </location>
</feature>
<reference evidence="11 12" key="1">
    <citation type="submission" date="2017-03" db="EMBL/GenBank/DDBJ databases">
        <title>Genome analysis of strain PAMC 26577.</title>
        <authorList>
            <person name="Oh H.-M."/>
            <person name="Yang J.-A."/>
        </authorList>
    </citation>
    <scope>NUCLEOTIDE SEQUENCE [LARGE SCALE GENOMIC DNA]</scope>
    <source>
        <strain evidence="11 12">PAMC 26577</strain>
    </source>
</reference>
<dbReference type="PANTHER" id="PTHR43528">
    <property type="entry name" value="ALPHA-KETOGLUTARATE PERMEASE"/>
    <property type="match status" value="1"/>
</dbReference>
<evidence type="ECO:0000259" key="10">
    <source>
        <dbReference type="PROSITE" id="PS50850"/>
    </source>
</evidence>
<comment type="caution">
    <text evidence="11">The sequence shown here is derived from an EMBL/GenBank/DDBJ whole genome shotgun (WGS) entry which is preliminary data.</text>
</comment>
<evidence type="ECO:0000313" key="12">
    <source>
        <dbReference type="Proteomes" id="UP000195221"/>
    </source>
</evidence>
<comment type="subcellular location">
    <subcellularLocation>
        <location evidence="1">Cell membrane</location>
        <topology evidence="1">Multi-pass membrane protein</topology>
    </subcellularLocation>
</comment>
<evidence type="ECO:0000256" key="7">
    <source>
        <dbReference type="ARBA" id="ARBA00022989"/>
    </source>
</evidence>
<evidence type="ECO:0000256" key="8">
    <source>
        <dbReference type="ARBA" id="ARBA00023136"/>
    </source>
</evidence>
<dbReference type="InterPro" id="IPR011701">
    <property type="entry name" value="MFS"/>
</dbReference>
<feature type="transmembrane region" description="Helical" evidence="9">
    <location>
        <begin position="206"/>
        <end position="225"/>
    </location>
</feature>
<dbReference type="PROSITE" id="PS00217">
    <property type="entry name" value="SUGAR_TRANSPORT_2"/>
    <property type="match status" value="1"/>
</dbReference>
<comment type="similarity">
    <text evidence="2">Belongs to the major facilitator superfamily. Metabolite:H+ Symporter (MHS) family (TC 2.A.1.6) family.</text>
</comment>
<feature type="transmembrane region" description="Helical" evidence="9">
    <location>
        <begin position="295"/>
        <end position="313"/>
    </location>
</feature>
<dbReference type="Proteomes" id="UP000195221">
    <property type="component" value="Unassembled WGS sequence"/>
</dbReference>
<feature type="transmembrane region" description="Helical" evidence="9">
    <location>
        <begin position="258"/>
        <end position="275"/>
    </location>
</feature>
<evidence type="ECO:0000313" key="11">
    <source>
        <dbReference type="EMBL" id="OTP79608.1"/>
    </source>
</evidence>
<dbReference type="AlphaFoldDB" id="A0A242N7K7"/>
<evidence type="ECO:0000256" key="1">
    <source>
        <dbReference type="ARBA" id="ARBA00004651"/>
    </source>
</evidence>
<evidence type="ECO:0000256" key="4">
    <source>
        <dbReference type="ARBA" id="ARBA00022475"/>
    </source>
</evidence>
<accession>A0A242N7K7</accession>
<keyword evidence="3" id="KW-0813">Transport</keyword>
<dbReference type="Gene3D" id="1.20.1250.20">
    <property type="entry name" value="MFS general substrate transporter like domains"/>
    <property type="match status" value="2"/>
</dbReference>
<dbReference type="Pfam" id="PF00083">
    <property type="entry name" value="Sugar_tr"/>
    <property type="match status" value="1"/>
</dbReference>
<evidence type="ECO:0000256" key="3">
    <source>
        <dbReference type="ARBA" id="ARBA00022448"/>
    </source>
</evidence>
<dbReference type="InterPro" id="IPR005828">
    <property type="entry name" value="MFS_sugar_transport-like"/>
</dbReference>
<protein>
    <submittedName>
        <fullName evidence="11">L-Proline/Glycine betaine transporter ProP</fullName>
    </submittedName>
</protein>
<feature type="domain" description="Major facilitator superfamily (MFS) profile" evidence="10">
    <location>
        <begin position="34"/>
        <end position="442"/>
    </location>
</feature>
<dbReference type="Pfam" id="PF07690">
    <property type="entry name" value="MFS_1"/>
    <property type="match status" value="1"/>
</dbReference>
<evidence type="ECO:0000256" key="5">
    <source>
        <dbReference type="ARBA" id="ARBA00022692"/>
    </source>
</evidence>
<sequence>MQLQFREFGMKQITMDSTLATQAVAEQGVDLRKRAIAVGIGNFMEWFDFAIYGYFAAIIGRTFFPLAAPGVSLLSSLAVFAVGFLARPFGALVLGPLGDRLGRRAVLIITVFGMGLSTTLIGLLPGYATLGLAAPALLVLLRFVQGMMVGGEWSSAGIYMVESAPRNRRATAASVITGTAGAAFLCGTFIAAVISVSLPEAAVASWGWRMPFVASVFMTAVAIYIRRRLGDTPVYEEVQRQRASHATAPPARGEYAKAMVMTLAFSALFGVSLYYFITYANNHLTQTVGLPKSTSLWLCSISLVLYTIFQPLVGRLSDHIGRRTMVLASALGLTVLAYPIFLLLNTGNVAAILVGLVVLAALVAVTAVMDVVLLVEVFPASIRSTGAALGHNIALAVLAGPGPFIATALIQFTHNPNIPAWYLAGVSLLCFIVLYFTLPETRDRDIARG</sequence>
<dbReference type="GO" id="GO:0005886">
    <property type="term" value="C:plasma membrane"/>
    <property type="evidence" value="ECO:0007669"/>
    <property type="project" value="UniProtKB-SubCell"/>
</dbReference>
<feature type="transmembrane region" description="Helical" evidence="9">
    <location>
        <begin position="170"/>
        <end position="194"/>
    </location>
</feature>
<dbReference type="InterPro" id="IPR005829">
    <property type="entry name" value="Sugar_transporter_CS"/>
</dbReference>
<feature type="transmembrane region" description="Helical" evidence="9">
    <location>
        <begin position="387"/>
        <end position="412"/>
    </location>
</feature>
<dbReference type="InterPro" id="IPR051084">
    <property type="entry name" value="H+-coupled_symporters"/>
</dbReference>
<dbReference type="PANTHER" id="PTHR43528:SF1">
    <property type="entry name" value="ALPHA-KETOGLUTARATE PERMEASE"/>
    <property type="match status" value="1"/>
</dbReference>
<feature type="transmembrane region" description="Helical" evidence="9">
    <location>
        <begin position="325"/>
        <end position="344"/>
    </location>
</feature>
<name>A0A242N7K7_CABSO</name>
<proteinExistence type="inferred from homology"/>
<dbReference type="InterPro" id="IPR036259">
    <property type="entry name" value="MFS_trans_sf"/>
</dbReference>
<evidence type="ECO:0000256" key="2">
    <source>
        <dbReference type="ARBA" id="ARBA00008240"/>
    </source>
</evidence>
<keyword evidence="6" id="KW-0769">Symport</keyword>
<keyword evidence="7 9" id="KW-1133">Transmembrane helix</keyword>
<feature type="transmembrane region" description="Helical" evidence="9">
    <location>
        <begin position="418"/>
        <end position="438"/>
    </location>
</feature>
<keyword evidence="5 9" id="KW-0812">Transmembrane</keyword>
<evidence type="ECO:0000256" key="9">
    <source>
        <dbReference type="SAM" id="Phobius"/>
    </source>
</evidence>
<evidence type="ECO:0000256" key="6">
    <source>
        <dbReference type="ARBA" id="ARBA00022847"/>
    </source>
</evidence>
<dbReference type="SUPFAM" id="SSF103473">
    <property type="entry name" value="MFS general substrate transporter"/>
    <property type="match status" value="1"/>
</dbReference>
<gene>
    <name evidence="11" type="ORF">PAMC26577_01675</name>
</gene>
<keyword evidence="4" id="KW-1003">Cell membrane</keyword>
<dbReference type="EMBL" id="NBTZ01000009">
    <property type="protein sequence ID" value="OTP79608.1"/>
    <property type="molecule type" value="Genomic_DNA"/>
</dbReference>
<keyword evidence="8 9" id="KW-0472">Membrane</keyword>
<dbReference type="InterPro" id="IPR020846">
    <property type="entry name" value="MFS_dom"/>
</dbReference>
<dbReference type="PROSITE" id="PS50850">
    <property type="entry name" value="MFS"/>
    <property type="match status" value="1"/>
</dbReference>
<dbReference type="GO" id="GO:0015293">
    <property type="term" value="F:symporter activity"/>
    <property type="evidence" value="ECO:0007669"/>
    <property type="project" value="UniProtKB-KW"/>
</dbReference>
<organism evidence="11 12">
    <name type="scientific">Caballeronia sordidicola</name>
    <name type="common">Burkholderia sordidicola</name>
    <dbReference type="NCBI Taxonomy" id="196367"/>
    <lineage>
        <taxon>Bacteria</taxon>
        <taxon>Pseudomonadati</taxon>
        <taxon>Pseudomonadota</taxon>
        <taxon>Betaproteobacteria</taxon>
        <taxon>Burkholderiales</taxon>
        <taxon>Burkholderiaceae</taxon>
        <taxon>Caballeronia</taxon>
    </lineage>
</organism>
<feature type="transmembrane region" description="Helical" evidence="9">
    <location>
        <begin position="106"/>
        <end position="124"/>
    </location>
</feature>